<evidence type="ECO:0000259" key="1">
    <source>
        <dbReference type="Pfam" id="PF13843"/>
    </source>
</evidence>
<feature type="domain" description="PiggyBac transposable element-derived protein" evidence="1">
    <location>
        <begin position="15"/>
        <end position="105"/>
    </location>
</feature>
<dbReference type="PANTHER" id="PTHR46599">
    <property type="entry name" value="PIGGYBAC TRANSPOSABLE ELEMENT-DERIVED PROTEIN 4"/>
    <property type="match status" value="1"/>
</dbReference>
<dbReference type="Pfam" id="PF13843">
    <property type="entry name" value="DDE_Tnp_1_7"/>
    <property type="match status" value="1"/>
</dbReference>
<name>A0AAU9UT79_EUPED</name>
<protein>
    <recommendedName>
        <fullName evidence="1">PiggyBac transposable element-derived protein domain-containing protein</fullName>
    </recommendedName>
</protein>
<organism evidence="2 3">
    <name type="scientific">Euphydryas editha</name>
    <name type="common">Edith's checkerspot</name>
    <dbReference type="NCBI Taxonomy" id="104508"/>
    <lineage>
        <taxon>Eukaryota</taxon>
        <taxon>Metazoa</taxon>
        <taxon>Ecdysozoa</taxon>
        <taxon>Arthropoda</taxon>
        <taxon>Hexapoda</taxon>
        <taxon>Insecta</taxon>
        <taxon>Pterygota</taxon>
        <taxon>Neoptera</taxon>
        <taxon>Endopterygota</taxon>
        <taxon>Lepidoptera</taxon>
        <taxon>Glossata</taxon>
        <taxon>Ditrysia</taxon>
        <taxon>Papilionoidea</taxon>
        <taxon>Nymphalidae</taxon>
        <taxon>Nymphalinae</taxon>
        <taxon>Euphydryas</taxon>
    </lineage>
</organism>
<gene>
    <name evidence="2" type="ORF">EEDITHA_LOCUS15883</name>
</gene>
<dbReference type="PANTHER" id="PTHR46599:SF3">
    <property type="entry name" value="PIGGYBAC TRANSPOSABLE ELEMENT-DERIVED PROTEIN 4"/>
    <property type="match status" value="1"/>
</dbReference>
<dbReference type="Proteomes" id="UP001153954">
    <property type="component" value="Unassembled WGS sequence"/>
</dbReference>
<evidence type="ECO:0000313" key="2">
    <source>
        <dbReference type="EMBL" id="CAH2101091.1"/>
    </source>
</evidence>
<dbReference type="AlphaFoldDB" id="A0AAU9UT79"/>
<proteinExistence type="predicted"/>
<sequence length="123" mass="14021">MYKFSVQKNPSKPFTITTNELKKFIGVCVVMSLAPLPNIRMYWAPELGIPLIMETMSLNHFKKISQFLHFNDNSTQPPSGSPGYDRLHKIRPILETLKKNAKACLKEKHYPSTSASNVRDKSL</sequence>
<accession>A0AAU9UT79</accession>
<dbReference type="InterPro" id="IPR029526">
    <property type="entry name" value="PGBD"/>
</dbReference>
<dbReference type="EMBL" id="CAKOGL010000023">
    <property type="protein sequence ID" value="CAH2101091.1"/>
    <property type="molecule type" value="Genomic_DNA"/>
</dbReference>
<evidence type="ECO:0000313" key="3">
    <source>
        <dbReference type="Proteomes" id="UP001153954"/>
    </source>
</evidence>
<reference evidence="2" key="1">
    <citation type="submission" date="2022-03" db="EMBL/GenBank/DDBJ databases">
        <authorList>
            <person name="Tunstrom K."/>
        </authorList>
    </citation>
    <scope>NUCLEOTIDE SEQUENCE</scope>
</reference>
<comment type="caution">
    <text evidence="2">The sequence shown here is derived from an EMBL/GenBank/DDBJ whole genome shotgun (WGS) entry which is preliminary data.</text>
</comment>
<keyword evidence="3" id="KW-1185">Reference proteome</keyword>